<dbReference type="PANTHER" id="PTHR32114">
    <property type="entry name" value="ABC TRANSPORTER ABCH.3"/>
    <property type="match status" value="1"/>
</dbReference>
<dbReference type="Pfam" id="PF13558">
    <property type="entry name" value="SbcC_Walker_B"/>
    <property type="match status" value="1"/>
</dbReference>
<evidence type="ECO:0000256" key="1">
    <source>
        <dbReference type="ARBA" id="ARBA00006930"/>
    </source>
</evidence>
<protein>
    <recommendedName>
        <fullName evidence="3">Nuclease SbcCD subunit C</fullName>
    </recommendedName>
</protein>
<gene>
    <name evidence="4" type="ORF">G3I32_19710</name>
</gene>
<dbReference type="EMBL" id="JAAGMA010000525">
    <property type="protein sequence ID" value="NEB11036.1"/>
    <property type="molecule type" value="Genomic_DNA"/>
</dbReference>
<reference evidence="4 5" key="1">
    <citation type="submission" date="2020-01" db="EMBL/GenBank/DDBJ databases">
        <title>Insect and environment-associated Actinomycetes.</title>
        <authorList>
            <person name="Currrie C."/>
            <person name="Chevrette M."/>
            <person name="Carlson C."/>
            <person name="Stubbendieck R."/>
            <person name="Wendt-Pienkowski E."/>
        </authorList>
    </citation>
    <scope>NUCLEOTIDE SEQUENCE [LARGE SCALE GENOMIC DNA]</scope>
    <source>
        <strain evidence="4 5">SID14163</strain>
    </source>
</reference>
<evidence type="ECO:0000256" key="2">
    <source>
        <dbReference type="ARBA" id="ARBA00011322"/>
    </source>
</evidence>
<comment type="similarity">
    <text evidence="1">Belongs to the SMC family. SbcC subfamily.</text>
</comment>
<comment type="caution">
    <text evidence="4">The sequence shown here is derived from an EMBL/GenBank/DDBJ whole genome shotgun (WGS) entry which is preliminary data.</text>
</comment>
<dbReference type="RefSeq" id="WP_164246275.1">
    <property type="nucleotide sequence ID" value="NZ_JAAGMA010000525.1"/>
</dbReference>
<evidence type="ECO:0000313" key="4">
    <source>
        <dbReference type="EMBL" id="NEB11036.1"/>
    </source>
</evidence>
<proteinExistence type="inferred from homology"/>
<name>A0A7K3PM49_9ACTN</name>
<dbReference type="AlphaFoldDB" id="A0A7K3PM49"/>
<evidence type="ECO:0000256" key="3">
    <source>
        <dbReference type="ARBA" id="ARBA00013368"/>
    </source>
</evidence>
<accession>A0A7K3PM49</accession>
<sequence>MTARLAEPELQAAIDQPPADLEHAVTELNTATATHSRTAALATQAADRTTALATLTAQLDTHIQRLEPLEDTYRTVDHLHGLISGGSPSNQLRMQLESYVLAARLEDVVDAANTRLSRMSHHRFTLVHSDDRAARGAKSGLDLKVLDAWSGHKRHTDTLSGGESFYVSLALALGLADIVTAEAGGQALDTLFIDEGFGTLDEDTLHQVLDILDSLRAHDRTVGLISHVPELRRRITQRLHISKNLDGSTLTHLTEAAE</sequence>
<dbReference type="PANTHER" id="PTHR32114:SF2">
    <property type="entry name" value="ABC TRANSPORTER ABCH.3"/>
    <property type="match status" value="1"/>
</dbReference>
<dbReference type="Proteomes" id="UP000470446">
    <property type="component" value="Unassembled WGS sequence"/>
</dbReference>
<dbReference type="InterPro" id="IPR027417">
    <property type="entry name" value="P-loop_NTPase"/>
</dbReference>
<dbReference type="Gene3D" id="3.40.50.300">
    <property type="entry name" value="P-loop containing nucleotide triphosphate hydrolases"/>
    <property type="match status" value="1"/>
</dbReference>
<dbReference type="SUPFAM" id="SSF52540">
    <property type="entry name" value="P-loop containing nucleoside triphosphate hydrolases"/>
    <property type="match status" value="1"/>
</dbReference>
<comment type="subunit">
    <text evidence="2">Heterodimer of SbcC and SbcD.</text>
</comment>
<evidence type="ECO:0000313" key="5">
    <source>
        <dbReference type="Proteomes" id="UP000470446"/>
    </source>
</evidence>
<organism evidence="4 5">
    <name type="scientific">Streptomyces coelicoflavus</name>
    <dbReference type="NCBI Taxonomy" id="285562"/>
    <lineage>
        <taxon>Bacteria</taxon>
        <taxon>Bacillati</taxon>
        <taxon>Actinomycetota</taxon>
        <taxon>Actinomycetes</taxon>
        <taxon>Kitasatosporales</taxon>
        <taxon>Streptomycetaceae</taxon>
        <taxon>Streptomyces</taxon>
    </lineage>
</organism>